<dbReference type="GO" id="GO:0004175">
    <property type="term" value="F:endopeptidase activity"/>
    <property type="evidence" value="ECO:0007669"/>
    <property type="project" value="TreeGrafter"/>
</dbReference>
<evidence type="ECO:0000259" key="8">
    <source>
        <dbReference type="PROSITE" id="PS50106"/>
    </source>
</evidence>
<dbReference type="PANTHER" id="PTHR32060:SF30">
    <property type="entry name" value="CARBOXY-TERMINAL PROCESSING PROTEASE CTPA"/>
    <property type="match status" value="1"/>
</dbReference>
<dbReference type="KEGG" id="tsn:W908_04620"/>
<dbReference type="SUPFAM" id="SSF52096">
    <property type="entry name" value="ClpP/crotonase"/>
    <property type="match status" value="1"/>
</dbReference>
<dbReference type="AlphaFoldDB" id="A0A0M4L454"/>
<evidence type="ECO:0000256" key="5">
    <source>
        <dbReference type="RuleBase" id="RU004404"/>
    </source>
</evidence>
<feature type="region of interest" description="Disordered" evidence="6">
    <location>
        <begin position="372"/>
        <end position="432"/>
    </location>
</feature>
<evidence type="ECO:0000256" key="2">
    <source>
        <dbReference type="ARBA" id="ARBA00022670"/>
    </source>
</evidence>
<dbReference type="Gene3D" id="3.30.750.44">
    <property type="match status" value="1"/>
</dbReference>
<dbReference type="InterPro" id="IPR005151">
    <property type="entry name" value="Tail-specific_protease"/>
</dbReference>
<comment type="similarity">
    <text evidence="1 5">Belongs to the peptidase S41A family.</text>
</comment>
<dbReference type="PANTHER" id="PTHR32060">
    <property type="entry name" value="TAIL-SPECIFIC PROTEASE"/>
    <property type="match status" value="1"/>
</dbReference>
<dbReference type="PATRIC" id="fig|1125411.7.peg.906"/>
<dbReference type="Pfam" id="PF17820">
    <property type="entry name" value="PDZ_6"/>
    <property type="match status" value="1"/>
</dbReference>
<dbReference type="EMBL" id="CP006911">
    <property type="protein sequence ID" value="ALE01908.1"/>
    <property type="molecule type" value="Genomic_DNA"/>
</dbReference>
<dbReference type="Gene3D" id="3.90.226.10">
    <property type="entry name" value="2-enoyl-CoA Hydratase, Chain A, domain 1"/>
    <property type="match status" value="1"/>
</dbReference>
<dbReference type="Proteomes" id="UP000068905">
    <property type="component" value="Chromosome"/>
</dbReference>
<protein>
    <submittedName>
        <fullName evidence="9">Peptidase S41</fullName>
    </submittedName>
</protein>
<evidence type="ECO:0000256" key="7">
    <source>
        <dbReference type="SAM" id="SignalP"/>
    </source>
</evidence>
<dbReference type="SMART" id="SM00245">
    <property type="entry name" value="TSPc"/>
    <property type="match status" value="1"/>
</dbReference>
<reference evidence="9 10" key="1">
    <citation type="journal article" date="2015" name="Genome Announc.">
        <title>Genome Sequence of 'Candidatus Thioglobus singularis' Strain PS1, a Mixotroph from the SUP05 Clade of Marine Gammaproteobacteria.</title>
        <authorList>
            <person name="Marshall K.T."/>
            <person name="Morris R.M."/>
        </authorList>
    </citation>
    <scope>NUCLEOTIDE SEQUENCE [LARGE SCALE GENOMIC DNA]</scope>
    <source>
        <strain evidence="9 10">PS1</strain>
    </source>
</reference>
<dbReference type="GO" id="GO:0006508">
    <property type="term" value="P:proteolysis"/>
    <property type="evidence" value="ECO:0007669"/>
    <property type="project" value="UniProtKB-KW"/>
</dbReference>
<dbReference type="RefSeq" id="WP_053820116.1">
    <property type="nucleotide sequence ID" value="NZ_CP006911.1"/>
</dbReference>
<dbReference type="InterPro" id="IPR041489">
    <property type="entry name" value="PDZ_6"/>
</dbReference>
<name>A0A0M4L454_9GAMM</name>
<evidence type="ECO:0000256" key="3">
    <source>
        <dbReference type="ARBA" id="ARBA00022801"/>
    </source>
</evidence>
<feature type="compositionally biased region" description="Acidic residues" evidence="6">
    <location>
        <begin position="396"/>
        <end position="421"/>
    </location>
</feature>
<keyword evidence="3 5" id="KW-0378">Hydrolase</keyword>
<dbReference type="InterPro" id="IPR004447">
    <property type="entry name" value="Peptidase_S41A"/>
</dbReference>
<keyword evidence="7" id="KW-0732">Signal</keyword>
<sequence length="473" mass="51471">MINLKTFFKSFALSVFILFATSTVADDDNYSPLDSPSFFEGLNTFTAVFSQIKQMYVDDIDDETLFNNAIRGLIEGLDPHSSFLEPVAQSKVSESTMGKFGGLGIVIGTKGDFIEVVSPIDDTPAYRAGLKAGDIILQIGDQNVSQINLEEGVKLMRGAPGTTIKLTIGRPEIAPFVVEITREVITITSAKGLIVSDGIGYLRIAQFQRPTAEVVEKIIANLVRKNEGDLDSLIIDLRNNPGGLLDSSIDISNLFIDEPGIVVYTEGRTPTSNMSFPTKPGDILNGAPIVVLMNVGSASASEIVAGALQDHKRAIIMGEESFGKGSVQSMMSLQDGYGLKLTTARYFTPSGRSIQAKGISPDIALDNISLKDEDEEEESIDFSSQEKDLKNALSAQDEDETNTDDMSDSDSTEVDTSDSQDEVNPTELTAEEILESQDKIAAERDQEYIDLLLEDYYVHEAVNVLKALKIYNK</sequence>
<dbReference type="GO" id="GO:0008236">
    <property type="term" value="F:serine-type peptidase activity"/>
    <property type="evidence" value="ECO:0007669"/>
    <property type="project" value="UniProtKB-KW"/>
</dbReference>
<evidence type="ECO:0000256" key="6">
    <source>
        <dbReference type="SAM" id="MobiDB-lite"/>
    </source>
</evidence>
<keyword evidence="4 5" id="KW-0720">Serine protease</keyword>
<dbReference type="InterPro" id="IPR001478">
    <property type="entry name" value="PDZ"/>
</dbReference>
<feature type="domain" description="PDZ" evidence="8">
    <location>
        <begin position="89"/>
        <end position="161"/>
    </location>
</feature>
<organism evidence="9 10">
    <name type="scientific">Candidatus Pseudothioglobus singularis PS1</name>
    <dbReference type="NCBI Taxonomy" id="1125411"/>
    <lineage>
        <taxon>Bacteria</taxon>
        <taxon>Pseudomonadati</taxon>
        <taxon>Pseudomonadota</taxon>
        <taxon>Gammaproteobacteria</taxon>
        <taxon>Candidatus Pseudothioglobaceae</taxon>
        <taxon>Candidatus Pseudothioglobus</taxon>
    </lineage>
</organism>
<keyword evidence="2 5" id="KW-0645">Protease</keyword>
<proteinExistence type="inferred from homology"/>
<dbReference type="SUPFAM" id="SSF50156">
    <property type="entry name" value="PDZ domain-like"/>
    <property type="match status" value="1"/>
</dbReference>
<evidence type="ECO:0000313" key="9">
    <source>
        <dbReference type="EMBL" id="ALE01908.1"/>
    </source>
</evidence>
<dbReference type="OrthoDB" id="9812068at2"/>
<dbReference type="CDD" id="cd06782">
    <property type="entry name" value="cpPDZ_CPP-like"/>
    <property type="match status" value="1"/>
</dbReference>
<dbReference type="GO" id="GO:0030288">
    <property type="term" value="C:outer membrane-bounded periplasmic space"/>
    <property type="evidence" value="ECO:0007669"/>
    <property type="project" value="TreeGrafter"/>
</dbReference>
<dbReference type="SMART" id="SM00228">
    <property type="entry name" value="PDZ"/>
    <property type="match status" value="1"/>
</dbReference>
<dbReference type="Pfam" id="PF03572">
    <property type="entry name" value="Peptidase_S41"/>
    <property type="match status" value="1"/>
</dbReference>
<gene>
    <name evidence="9" type="ORF">W908_04620</name>
</gene>
<dbReference type="CDD" id="cd07560">
    <property type="entry name" value="Peptidase_S41_CPP"/>
    <property type="match status" value="1"/>
</dbReference>
<dbReference type="PROSITE" id="PS50106">
    <property type="entry name" value="PDZ"/>
    <property type="match status" value="1"/>
</dbReference>
<keyword evidence="10" id="KW-1185">Reference proteome</keyword>
<dbReference type="STRING" id="1125411.W908_04620"/>
<dbReference type="GO" id="GO:0007165">
    <property type="term" value="P:signal transduction"/>
    <property type="evidence" value="ECO:0007669"/>
    <property type="project" value="TreeGrafter"/>
</dbReference>
<dbReference type="InterPro" id="IPR029045">
    <property type="entry name" value="ClpP/crotonase-like_dom_sf"/>
</dbReference>
<accession>A0A0M4L454</accession>
<evidence type="ECO:0000256" key="1">
    <source>
        <dbReference type="ARBA" id="ARBA00009179"/>
    </source>
</evidence>
<evidence type="ECO:0000313" key="10">
    <source>
        <dbReference type="Proteomes" id="UP000068905"/>
    </source>
</evidence>
<feature type="chain" id="PRO_5005797344" evidence="7">
    <location>
        <begin position="26"/>
        <end position="473"/>
    </location>
</feature>
<dbReference type="FunFam" id="2.30.42.10:FF:000063">
    <property type="entry name" value="Peptidase, S41 family"/>
    <property type="match status" value="1"/>
</dbReference>
<dbReference type="Gene3D" id="2.30.42.10">
    <property type="match status" value="1"/>
</dbReference>
<dbReference type="InterPro" id="IPR036034">
    <property type="entry name" value="PDZ_sf"/>
</dbReference>
<dbReference type="NCBIfam" id="TIGR00225">
    <property type="entry name" value="prc"/>
    <property type="match status" value="1"/>
</dbReference>
<dbReference type="FunFam" id="3.90.226.10:FF:000029">
    <property type="entry name" value="Peptidase, S41 family"/>
    <property type="match status" value="1"/>
</dbReference>
<evidence type="ECO:0000256" key="4">
    <source>
        <dbReference type="ARBA" id="ARBA00022825"/>
    </source>
</evidence>
<feature type="signal peptide" evidence="7">
    <location>
        <begin position="1"/>
        <end position="25"/>
    </location>
</feature>